<dbReference type="InterPro" id="IPR019819">
    <property type="entry name" value="Carboxylesterase_B_CS"/>
</dbReference>
<dbReference type="EMBL" id="KV875094">
    <property type="protein sequence ID" value="OIW32874.1"/>
    <property type="molecule type" value="Genomic_DNA"/>
</dbReference>
<dbReference type="PANTHER" id="PTHR43142">
    <property type="entry name" value="CARBOXYLIC ESTER HYDROLASE"/>
    <property type="match status" value="1"/>
</dbReference>
<dbReference type="PROSITE" id="PS00941">
    <property type="entry name" value="CARBOXYLESTERASE_B_2"/>
    <property type="match status" value="1"/>
</dbReference>
<proteinExistence type="inferred from homology"/>
<dbReference type="OrthoDB" id="408631at2759"/>
<organism evidence="5 6">
    <name type="scientific">Coniochaeta ligniaria NRRL 30616</name>
    <dbReference type="NCBI Taxonomy" id="1408157"/>
    <lineage>
        <taxon>Eukaryota</taxon>
        <taxon>Fungi</taxon>
        <taxon>Dikarya</taxon>
        <taxon>Ascomycota</taxon>
        <taxon>Pezizomycotina</taxon>
        <taxon>Sordariomycetes</taxon>
        <taxon>Sordariomycetidae</taxon>
        <taxon>Coniochaetales</taxon>
        <taxon>Coniochaetaceae</taxon>
        <taxon>Coniochaeta</taxon>
    </lineage>
</organism>
<dbReference type="PROSITE" id="PS00122">
    <property type="entry name" value="CARBOXYLESTERASE_B_1"/>
    <property type="match status" value="1"/>
</dbReference>
<feature type="chain" id="PRO_5012520899" evidence="3">
    <location>
        <begin position="21"/>
        <end position="702"/>
    </location>
</feature>
<gene>
    <name evidence="5" type="ORF">CONLIGDRAFT_569420</name>
</gene>
<dbReference type="Gene3D" id="3.40.50.1820">
    <property type="entry name" value="alpha/beta hydrolase"/>
    <property type="match status" value="1"/>
</dbReference>
<dbReference type="InterPro" id="IPR016187">
    <property type="entry name" value="CTDL_fold"/>
</dbReference>
<dbReference type="InParanoid" id="A0A1J7JYH1"/>
<evidence type="ECO:0000313" key="5">
    <source>
        <dbReference type="EMBL" id="OIW32874.1"/>
    </source>
</evidence>
<protein>
    <submittedName>
        <fullName evidence="5">Alpha/beta-hydrolase</fullName>
    </submittedName>
</protein>
<keyword evidence="2 5" id="KW-0378">Hydrolase</keyword>
<keyword evidence="3" id="KW-0732">Signal</keyword>
<dbReference type="SUPFAM" id="SSF53474">
    <property type="entry name" value="alpha/beta-Hydrolases"/>
    <property type="match status" value="1"/>
</dbReference>
<dbReference type="STRING" id="1408157.A0A1J7JYH1"/>
<feature type="domain" description="Carboxylesterase type B" evidence="4">
    <location>
        <begin position="176"/>
        <end position="664"/>
    </location>
</feature>
<dbReference type="AlphaFoldDB" id="A0A1J7JYH1"/>
<dbReference type="InterPro" id="IPR002018">
    <property type="entry name" value="CarbesteraseB"/>
</dbReference>
<dbReference type="Pfam" id="PF00135">
    <property type="entry name" value="COesterase"/>
    <property type="match status" value="1"/>
</dbReference>
<feature type="signal peptide" evidence="3">
    <location>
        <begin position="1"/>
        <end position="20"/>
    </location>
</feature>
<dbReference type="InterPro" id="IPR019826">
    <property type="entry name" value="Carboxylesterase_B_AS"/>
</dbReference>
<sequence length="702" mass="76015">MHRELRSCLLGASLLVLTVAEPQSSHLYLGGGLTILTQNLLDGAQNDGNGAILVSQPSPYYAADTACKLLGETLWNPDVQDFAAGLNSSLSYQVFQGLATKDQLYWIAKEDESDEVCAGMNPAGELYDVDCNSEIPALCTQTAPVSTSSVSNTSMTWQIEHFVDQVQLTGYRDYHTFKFRGLRYAETPERFAYSKLKLYNESAQVSAINAGADCVQPIGEVRSGSSEDCLFLNVWTPYLAPMAGAKKEQLKPVMVYLYGGGFTSGSGKNPNTDGTNLASRGDAVVISVNYRVGSVGFLAFDDGIHNGNYGISDMVTALEWVEKYVHYFGGDADRVTVFGESAGAMGTHILLASPKAKGLFHRAIMQSDPSGYPNDGKFTWSQYATPEDEYRSTTTKVLKEAGCLNATDQVACINKMGGFDLVNLTTNANGATADGVYLLHHELDLSKPGYAVDVDVMTGINRDEAGVLIDNYPTNGTNFTDYFANNVGNHFSLPASAAASFPPSAFGVADTAVATPEQIFNASLRIATDGEFSCFELAKAYAGAKNKAFRSTYAFEFNRTYSPSGYTKTWCDAPKTAARPNGDPDGEYYKCHAGEQLIVFGNVRRAGQADRDGLDVPFTQLAVDYWSAFARTGDPNPDKAYLEARAYHASLAQVEATGRWETVDPQRPTIRLLQWNGAQVPFVEQSQCQALGLPLDMLATSS</sequence>
<evidence type="ECO:0000256" key="3">
    <source>
        <dbReference type="SAM" id="SignalP"/>
    </source>
</evidence>
<comment type="similarity">
    <text evidence="1">Belongs to the type-B carboxylesterase/lipase family.</text>
</comment>
<keyword evidence="6" id="KW-1185">Reference proteome</keyword>
<accession>A0A1J7JYH1</accession>
<dbReference type="CDD" id="cd00037">
    <property type="entry name" value="CLECT"/>
    <property type="match status" value="1"/>
</dbReference>
<dbReference type="Proteomes" id="UP000182658">
    <property type="component" value="Unassembled WGS sequence"/>
</dbReference>
<dbReference type="GO" id="GO:0016787">
    <property type="term" value="F:hydrolase activity"/>
    <property type="evidence" value="ECO:0007669"/>
    <property type="project" value="UniProtKB-KW"/>
</dbReference>
<dbReference type="PANTHER" id="PTHR43142:SF3">
    <property type="entry name" value="PUTATIVE (AFU_ORTHOLOGUE AFUA_3G09070)-RELATED"/>
    <property type="match status" value="1"/>
</dbReference>
<evidence type="ECO:0000259" key="4">
    <source>
        <dbReference type="Pfam" id="PF00135"/>
    </source>
</evidence>
<dbReference type="SUPFAM" id="SSF56436">
    <property type="entry name" value="C-type lectin-like"/>
    <property type="match status" value="1"/>
</dbReference>
<reference evidence="5 6" key="1">
    <citation type="submission" date="2016-10" db="EMBL/GenBank/DDBJ databases">
        <title>Draft genome sequence of Coniochaeta ligniaria NRRL30616, a lignocellulolytic fungus for bioabatement of inhibitors in plant biomass hydrolysates.</title>
        <authorList>
            <consortium name="DOE Joint Genome Institute"/>
            <person name="Jimenez D.J."/>
            <person name="Hector R.E."/>
            <person name="Riley R."/>
            <person name="Sun H."/>
            <person name="Grigoriev I.V."/>
            <person name="Van Elsas J.D."/>
            <person name="Nichols N.N."/>
        </authorList>
    </citation>
    <scope>NUCLEOTIDE SEQUENCE [LARGE SCALE GENOMIC DNA]</scope>
    <source>
        <strain evidence="5 6">NRRL 30616</strain>
    </source>
</reference>
<evidence type="ECO:0000256" key="2">
    <source>
        <dbReference type="ARBA" id="ARBA00022801"/>
    </source>
</evidence>
<dbReference type="InterPro" id="IPR029058">
    <property type="entry name" value="AB_hydrolase_fold"/>
</dbReference>
<evidence type="ECO:0000256" key="1">
    <source>
        <dbReference type="ARBA" id="ARBA00005964"/>
    </source>
</evidence>
<name>A0A1J7JYH1_9PEZI</name>
<evidence type="ECO:0000313" key="6">
    <source>
        <dbReference type="Proteomes" id="UP000182658"/>
    </source>
</evidence>